<protein>
    <submittedName>
        <fullName evidence="5">Outer membrane OprD family porin</fullName>
    </submittedName>
</protein>
<name>A0A366H7B6_9BACT</name>
<gene>
    <name evidence="5" type="ORF">DES53_11260</name>
</gene>
<dbReference type="PANTHER" id="PTHR34596:SF2">
    <property type="entry name" value="CHITOPORIN"/>
    <property type="match status" value="1"/>
</dbReference>
<accession>A0A366H7B6</accession>
<dbReference type="Proteomes" id="UP000253426">
    <property type="component" value="Unassembled WGS sequence"/>
</dbReference>
<dbReference type="InterPro" id="IPR023614">
    <property type="entry name" value="Porin_dom_sf"/>
</dbReference>
<keyword evidence="3" id="KW-0732">Signal</keyword>
<evidence type="ECO:0000256" key="3">
    <source>
        <dbReference type="ARBA" id="ARBA00022729"/>
    </source>
</evidence>
<comment type="caution">
    <text evidence="5">The sequence shown here is derived from an EMBL/GenBank/DDBJ whole genome shotgun (WGS) entry which is preliminary data.</text>
</comment>
<organism evidence="5 6">
    <name type="scientific">Roseimicrobium gellanilyticum</name>
    <dbReference type="NCBI Taxonomy" id="748857"/>
    <lineage>
        <taxon>Bacteria</taxon>
        <taxon>Pseudomonadati</taxon>
        <taxon>Verrucomicrobiota</taxon>
        <taxon>Verrucomicrobiia</taxon>
        <taxon>Verrucomicrobiales</taxon>
        <taxon>Verrucomicrobiaceae</taxon>
        <taxon>Roseimicrobium</taxon>
    </lineage>
</organism>
<reference evidence="5 6" key="1">
    <citation type="submission" date="2018-06" db="EMBL/GenBank/DDBJ databases">
        <title>Genomic Encyclopedia of Type Strains, Phase IV (KMG-IV): sequencing the most valuable type-strain genomes for metagenomic binning, comparative biology and taxonomic classification.</title>
        <authorList>
            <person name="Goeker M."/>
        </authorList>
    </citation>
    <scope>NUCLEOTIDE SEQUENCE [LARGE SCALE GENOMIC DNA]</scope>
    <source>
        <strain evidence="5 6">DSM 25532</strain>
    </source>
</reference>
<proteinExistence type="inferred from homology"/>
<dbReference type="Pfam" id="PF03573">
    <property type="entry name" value="OprD"/>
    <property type="match status" value="1"/>
</dbReference>
<sequence length="413" mass="45854">MAPAAAESSTEQGQTTLEDSFEWKGSEWRARARRHAIEETQFKINVRSMYFDRDKYDGSESEAFALGGWAGMKTGYFFEHLAIGVTGYTSQKLHGDEDKDGTLILGPGQSSYEVLGELYADIRFTDSLNLYVGRKEYDTPFINKNDSRMTPNTFEAIVLQGKTELGGDGATLNYGVGYFDAIKDRNSDEFVSMSVDAGSEAERGVYTAGALYKKGDFSFGAIDYFSPDIINIAYTEAKLQVTISEELKPRFAVQYVDQRSVGDDLLLDDGTTARQFGVKAELPVGDALFTVAYTNVSGDTATQTPWSGYPGYTAVQVEDFNRDGESAVMFRAGYDLPWVKGLSAYALWVHGLDPDPSNQYARDEYDFNLQWAPPEGTLKGLSIRLRYAFVDERGGTGDDLTDFRVIFNYGISF</sequence>
<evidence type="ECO:0000256" key="4">
    <source>
        <dbReference type="SAM" id="MobiDB-lite"/>
    </source>
</evidence>
<keyword evidence="6" id="KW-1185">Reference proteome</keyword>
<comment type="similarity">
    <text evidence="1">Belongs to the outer membrane porin (Opr) (TC 1.B.25) family.</text>
</comment>
<dbReference type="InterPro" id="IPR005318">
    <property type="entry name" value="OM_porin_bac"/>
</dbReference>
<evidence type="ECO:0000313" key="5">
    <source>
        <dbReference type="EMBL" id="RBP38062.1"/>
    </source>
</evidence>
<dbReference type="PANTHER" id="PTHR34596">
    <property type="entry name" value="CHITOPORIN"/>
    <property type="match status" value="1"/>
</dbReference>
<evidence type="ECO:0000256" key="1">
    <source>
        <dbReference type="ARBA" id="ARBA00009075"/>
    </source>
</evidence>
<dbReference type="GO" id="GO:0015288">
    <property type="term" value="F:porin activity"/>
    <property type="evidence" value="ECO:0007669"/>
    <property type="project" value="TreeGrafter"/>
</dbReference>
<dbReference type="SUPFAM" id="SSF56935">
    <property type="entry name" value="Porins"/>
    <property type="match status" value="1"/>
</dbReference>
<feature type="region of interest" description="Disordered" evidence="4">
    <location>
        <begin position="1"/>
        <end position="20"/>
    </location>
</feature>
<feature type="compositionally biased region" description="Polar residues" evidence="4">
    <location>
        <begin position="7"/>
        <end position="18"/>
    </location>
</feature>
<dbReference type="AlphaFoldDB" id="A0A366H7B6"/>
<keyword evidence="2" id="KW-0813">Transport</keyword>
<dbReference type="EMBL" id="QNRR01000012">
    <property type="protein sequence ID" value="RBP38062.1"/>
    <property type="molecule type" value="Genomic_DNA"/>
</dbReference>
<evidence type="ECO:0000313" key="6">
    <source>
        <dbReference type="Proteomes" id="UP000253426"/>
    </source>
</evidence>
<dbReference type="GO" id="GO:0016020">
    <property type="term" value="C:membrane"/>
    <property type="evidence" value="ECO:0007669"/>
    <property type="project" value="InterPro"/>
</dbReference>
<evidence type="ECO:0000256" key="2">
    <source>
        <dbReference type="ARBA" id="ARBA00022448"/>
    </source>
</evidence>
<dbReference type="Gene3D" id="2.40.160.10">
    <property type="entry name" value="Porin"/>
    <property type="match status" value="1"/>
</dbReference>